<accession>A0ACB7YMC3</accession>
<reference evidence="1 2" key="1">
    <citation type="journal article" date="2021" name="Hortic Res">
        <title>High-quality reference genome and annotation aids understanding of berry development for evergreen blueberry (Vaccinium darrowii).</title>
        <authorList>
            <person name="Yu J."/>
            <person name="Hulse-Kemp A.M."/>
            <person name="Babiker E."/>
            <person name="Staton M."/>
        </authorList>
    </citation>
    <scope>NUCLEOTIDE SEQUENCE [LARGE SCALE GENOMIC DNA]</scope>
    <source>
        <strain evidence="2">cv. NJ 8807/NJ 8810</strain>
        <tissue evidence="1">Young leaf</tissue>
    </source>
</reference>
<name>A0ACB7YMC3_9ERIC</name>
<dbReference type="EMBL" id="CM037161">
    <property type="protein sequence ID" value="KAH7854338.1"/>
    <property type="molecule type" value="Genomic_DNA"/>
</dbReference>
<evidence type="ECO:0000313" key="1">
    <source>
        <dbReference type="EMBL" id="KAH7854338.1"/>
    </source>
</evidence>
<gene>
    <name evidence="1" type="ORF">Vadar_012703</name>
</gene>
<proteinExistence type="predicted"/>
<keyword evidence="2" id="KW-1185">Reference proteome</keyword>
<organism evidence="1 2">
    <name type="scientific">Vaccinium darrowii</name>
    <dbReference type="NCBI Taxonomy" id="229202"/>
    <lineage>
        <taxon>Eukaryota</taxon>
        <taxon>Viridiplantae</taxon>
        <taxon>Streptophyta</taxon>
        <taxon>Embryophyta</taxon>
        <taxon>Tracheophyta</taxon>
        <taxon>Spermatophyta</taxon>
        <taxon>Magnoliopsida</taxon>
        <taxon>eudicotyledons</taxon>
        <taxon>Gunneridae</taxon>
        <taxon>Pentapetalae</taxon>
        <taxon>asterids</taxon>
        <taxon>Ericales</taxon>
        <taxon>Ericaceae</taxon>
        <taxon>Vaccinioideae</taxon>
        <taxon>Vaccinieae</taxon>
        <taxon>Vaccinium</taxon>
    </lineage>
</organism>
<comment type="caution">
    <text evidence="1">The sequence shown here is derived from an EMBL/GenBank/DDBJ whole genome shotgun (WGS) entry which is preliminary data.</text>
</comment>
<dbReference type="Proteomes" id="UP000828048">
    <property type="component" value="Chromosome 11"/>
</dbReference>
<protein>
    <submittedName>
        <fullName evidence="1">Uncharacterized protein</fullName>
    </submittedName>
</protein>
<sequence>MYVLRNSLPKNLGIPLVARISSLSRGSEIREEFLKVLNPFLMGAEDSMNGDEDDNQNYSNEVFEMEDVTGTRSSEGDVKSDSAPGDDSNLGPDFEFYLKNERSQDTDD</sequence>
<evidence type="ECO:0000313" key="2">
    <source>
        <dbReference type="Proteomes" id="UP000828048"/>
    </source>
</evidence>